<dbReference type="EMBL" id="CM040475">
    <property type="protein sequence ID" value="MCI4391512.1"/>
    <property type="molecule type" value="Genomic_DNA"/>
</dbReference>
<keyword evidence="2" id="KW-1185">Reference proteome</keyword>
<protein>
    <submittedName>
        <fullName evidence="1">Uncharacterized protein</fullName>
    </submittedName>
</protein>
<sequence>MCSCNTASLSVFTHTARSQHGSGHAVCRTRPPVHQGLHQAREKMHQTRQKRISEDCNGHSDWVRHHGLYRILRQAHPHPHQQHHCWWLNQCHFELLWTLEAWNSVG</sequence>
<proteinExistence type="predicted"/>
<dbReference type="Proteomes" id="UP000829447">
    <property type="component" value="Linkage Group LG22"/>
</dbReference>
<comment type="caution">
    <text evidence="1">The sequence shown here is derived from an EMBL/GenBank/DDBJ whole genome shotgun (WGS) entry which is preliminary data.</text>
</comment>
<evidence type="ECO:0000313" key="1">
    <source>
        <dbReference type="EMBL" id="MCI4391512.1"/>
    </source>
</evidence>
<name>A0ACC5XJQ4_PANGG</name>
<accession>A0ACC5XJQ4</accession>
<organism evidence="1 2">
    <name type="scientific">Pangasianodon gigas</name>
    <name type="common">Mekong giant catfish</name>
    <name type="synonym">Pangasius gigas</name>
    <dbReference type="NCBI Taxonomy" id="30993"/>
    <lineage>
        <taxon>Eukaryota</taxon>
        <taxon>Metazoa</taxon>
        <taxon>Chordata</taxon>
        <taxon>Craniata</taxon>
        <taxon>Vertebrata</taxon>
        <taxon>Euteleostomi</taxon>
        <taxon>Actinopterygii</taxon>
        <taxon>Neopterygii</taxon>
        <taxon>Teleostei</taxon>
        <taxon>Ostariophysi</taxon>
        <taxon>Siluriformes</taxon>
        <taxon>Pangasiidae</taxon>
        <taxon>Pangasianodon</taxon>
    </lineage>
</organism>
<gene>
    <name evidence="1" type="ORF">PGIGA_G00135360</name>
</gene>
<reference evidence="1 2" key="1">
    <citation type="journal article" date="2022" name="bioRxiv">
        <title>An ancient truncated duplication of the anti-Mullerian hormone receptor type 2 gene is a potential conserved master sex determinant in the Pangasiidae catfish family.</title>
        <authorList>
            <person name="Wen M."/>
            <person name="Pan Q."/>
            <person name="Jouanno E."/>
            <person name="Montfort J."/>
            <person name="Zahm M."/>
            <person name="Cabau C."/>
            <person name="Klopp C."/>
            <person name="Iampietro C."/>
            <person name="Roques C."/>
            <person name="Bouchez O."/>
            <person name="Castinel A."/>
            <person name="Donnadieu C."/>
            <person name="Parrinello H."/>
            <person name="Poncet C."/>
            <person name="Belmonte E."/>
            <person name="Gautier V."/>
            <person name="Avarre J.-C."/>
            <person name="Dugue R."/>
            <person name="Gustiano R."/>
            <person name="Ha T.T.T."/>
            <person name="Campet M."/>
            <person name="Sriphairoj K."/>
            <person name="Ribolli J."/>
            <person name="de Almeida F.L."/>
            <person name="Desvignes T."/>
            <person name="Postlethwait J.H."/>
            <person name="Bucao C.F."/>
            <person name="Robinson-Rechavi M."/>
            <person name="Bobe J."/>
            <person name="Herpin A."/>
            <person name="Guiguen Y."/>
        </authorList>
    </citation>
    <scope>NUCLEOTIDE SEQUENCE [LARGE SCALE GENOMIC DNA]</scope>
    <source>
        <strain evidence="1">YG-Dec2019</strain>
    </source>
</reference>
<evidence type="ECO:0000313" key="2">
    <source>
        <dbReference type="Proteomes" id="UP000829447"/>
    </source>
</evidence>